<dbReference type="RefSeq" id="WP_259542767.1">
    <property type="nucleotide sequence ID" value="NZ_JANLCJ010000117.1"/>
</dbReference>
<accession>A0ABT2H9Q4</accession>
<evidence type="ECO:0000313" key="1">
    <source>
        <dbReference type="EMBL" id="MCS5736693.1"/>
    </source>
</evidence>
<dbReference type="Proteomes" id="UP001165586">
    <property type="component" value="Unassembled WGS sequence"/>
</dbReference>
<comment type="caution">
    <text evidence="1">The sequence shown here is derived from an EMBL/GenBank/DDBJ whole genome shotgun (WGS) entry which is preliminary data.</text>
</comment>
<sequence length="184" mass="21169">MANVPFFQKVPFIKTATVNELLADLPNLIEKQPSLLDKTFNREGVVIKSYDSKTRIKFVSEEFKETMGSKDVRLKTEDEAITAIKMLINGEQVIGDNRVQKYVHRLKEQNKIDLCPNFNDGKVLKELFANAGELAQDYIDEELNKFFEKMTKIIKKQVPTAIKNYVAKQKLIDITNELQGEQNE</sequence>
<dbReference type="EMBL" id="JANLCJ010000117">
    <property type="protein sequence ID" value="MCS5736693.1"/>
    <property type="molecule type" value="Genomic_DNA"/>
</dbReference>
<name>A0ABT2H9Q4_9MICO</name>
<gene>
    <name evidence="1" type="ORF">N1032_23465</name>
</gene>
<evidence type="ECO:0000313" key="2">
    <source>
        <dbReference type="Proteomes" id="UP001165586"/>
    </source>
</evidence>
<keyword evidence="2" id="KW-1185">Reference proteome</keyword>
<protein>
    <submittedName>
        <fullName evidence="1">Uncharacterized protein</fullName>
    </submittedName>
</protein>
<reference evidence="1" key="1">
    <citation type="submission" date="2022-08" db="EMBL/GenBank/DDBJ databases">
        <authorList>
            <person name="Deng Y."/>
            <person name="Han X.-F."/>
            <person name="Zhang Y.-Q."/>
        </authorList>
    </citation>
    <scope>NUCLEOTIDE SEQUENCE</scope>
    <source>
        <strain evidence="1">CPCC 203386</strain>
    </source>
</reference>
<organism evidence="1 2">
    <name type="scientific">Herbiconiux daphne</name>
    <dbReference type="NCBI Taxonomy" id="2970914"/>
    <lineage>
        <taxon>Bacteria</taxon>
        <taxon>Bacillati</taxon>
        <taxon>Actinomycetota</taxon>
        <taxon>Actinomycetes</taxon>
        <taxon>Micrococcales</taxon>
        <taxon>Microbacteriaceae</taxon>
        <taxon>Herbiconiux</taxon>
    </lineage>
</organism>
<proteinExistence type="predicted"/>